<evidence type="ECO:0000256" key="1">
    <source>
        <dbReference type="SAM" id="MobiDB-lite"/>
    </source>
</evidence>
<gene>
    <name evidence="2" type="ORF">GA0061099_10517</name>
</gene>
<dbReference type="RefSeq" id="WP_074448613.1">
    <property type="nucleotide sequence ID" value="NZ_FMAE01000051.1"/>
</dbReference>
<sequence>MIDRRVLWFGLGLGGCVGFTLWLVLTAGLAAKGDGARADDNSQLDKVRSTWRAQDGETAEEIFAKVSTVAHFVPRGWEVGRKTDTGEFVIFSWAKHRSDKKKDEYTVTWEVAPDGTMRLVAPHAKPMELGWQAFALSLVADEVANNERGVNRRFLHDPANFNFVTTAQGKLGDLLRRGHCRIGEPVGVDYSPKVDEQQTTEGDLWHVELSVDCNIPGPSYFARDGVIIFEKREGQDWEPQSFFARLIDTSAPGSWFGPADPKDQEAFEPARKTFAK</sequence>
<dbReference type="PROSITE" id="PS51257">
    <property type="entry name" value="PROKAR_LIPOPROTEIN"/>
    <property type="match status" value="1"/>
</dbReference>
<dbReference type="Proteomes" id="UP000183174">
    <property type="component" value="Unassembled WGS sequence"/>
</dbReference>
<dbReference type="EMBL" id="FMAE01000051">
    <property type="protein sequence ID" value="SCB53182.1"/>
    <property type="molecule type" value="Genomic_DNA"/>
</dbReference>
<dbReference type="AlphaFoldDB" id="A0A1C3XLK4"/>
<accession>A0A1C3XLK4</accession>
<proteinExistence type="predicted"/>
<protein>
    <recommendedName>
        <fullName evidence="4">Nodulate formation efficiency C protein</fullName>
    </recommendedName>
</protein>
<organism evidence="2 3">
    <name type="scientific">Bradyrhizobium yuanmingense</name>
    <dbReference type="NCBI Taxonomy" id="108015"/>
    <lineage>
        <taxon>Bacteria</taxon>
        <taxon>Pseudomonadati</taxon>
        <taxon>Pseudomonadota</taxon>
        <taxon>Alphaproteobacteria</taxon>
        <taxon>Hyphomicrobiales</taxon>
        <taxon>Nitrobacteraceae</taxon>
        <taxon>Bradyrhizobium</taxon>
    </lineage>
</organism>
<evidence type="ECO:0008006" key="4">
    <source>
        <dbReference type="Google" id="ProtNLM"/>
    </source>
</evidence>
<name>A0A1C3XLK4_9BRAD</name>
<evidence type="ECO:0000313" key="3">
    <source>
        <dbReference type="Proteomes" id="UP000183174"/>
    </source>
</evidence>
<evidence type="ECO:0000313" key="2">
    <source>
        <dbReference type="EMBL" id="SCB53182.1"/>
    </source>
</evidence>
<feature type="compositionally biased region" description="Basic and acidic residues" evidence="1">
    <location>
        <begin position="260"/>
        <end position="276"/>
    </location>
</feature>
<feature type="region of interest" description="Disordered" evidence="1">
    <location>
        <begin position="254"/>
        <end position="276"/>
    </location>
</feature>
<reference evidence="2 3" key="1">
    <citation type="submission" date="2016-08" db="EMBL/GenBank/DDBJ databases">
        <authorList>
            <person name="Seilhamer J.J."/>
        </authorList>
    </citation>
    <scope>NUCLEOTIDE SEQUENCE [LARGE SCALE GENOMIC DNA]</scope>
    <source>
        <strain evidence="2 3">CCBAU 10071</strain>
    </source>
</reference>